<feature type="transmembrane region" description="Helical" evidence="1">
    <location>
        <begin position="38"/>
        <end position="58"/>
    </location>
</feature>
<keyword evidence="1" id="KW-0472">Membrane</keyword>
<accession>A0A1Y1QRY1</accession>
<name>A0A1Y1QRY1_9GAMM</name>
<organism evidence="2 3">
    <name type="scientific">Thiothrix lacustris</name>
    <dbReference type="NCBI Taxonomy" id="525917"/>
    <lineage>
        <taxon>Bacteria</taxon>
        <taxon>Pseudomonadati</taxon>
        <taxon>Pseudomonadota</taxon>
        <taxon>Gammaproteobacteria</taxon>
        <taxon>Thiotrichales</taxon>
        <taxon>Thiotrichaceae</taxon>
        <taxon>Thiothrix</taxon>
    </lineage>
</organism>
<dbReference type="Proteomes" id="UP000192491">
    <property type="component" value="Unassembled WGS sequence"/>
</dbReference>
<dbReference type="EMBL" id="MTEJ01000066">
    <property type="protein sequence ID" value="OQX12415.1"/>
    <property type="molecule type" value="Genomic_DNA"/>
</dbReference>
<evidence type="ECO:0000313" key="3">
    <source>
        <dbReference type="Proteomes" id="UP000192491"/>
    </source>
</evidence>
<dbReference type="AlphaFoldDB" id="A0A1Y1QRY1"/>
<protein>
    <submittedName>
        <fullName evidence="2">Uncharacterized protein</fullName>
    </submittedName>
</protein>
<comment type="caution">
    <text evidence="2">The sequence shown here is derived from an EMBL/GenBank/DDBJ whole genome shotgun (WGS) entry which is preliminary data.</text>
</comment>
<evidence type="ECO:0000256" key="1">
    <source>
        <dbReference type="SAM" id="Phobius"/>
    </source>
</evidence>
<gene>
    <name evidence="2" type="ORF">BWK73_14910</name>
</gene>
<keyword evidence="1" id="KW-0812">Transmembrane</keyword>
<feature type="transmembrane region" description="Helical" evidence="1">
    <location>
        <begin position="12"/>
        <end position="32"/>
    </location>
</feature>
<sequence length="298" mass="32982">MVELGRKTVFILPSKPTLGLLLLIGLLFLLAVNFQNALVYAVCFWLLALLLINVFYTWRNVAGLQVQAVGVEPCFVGDKAVVEIELSCAPRQRKFALQLSWPDEDSVQVNLATHNTVRVKLSHSTAQRGWFQPPRVRIASAYPTGLALAWAYVALPVQGLVYPQPLARSFPEHDLTAQTSQDGREIAGGSSDFGGVRAYQVGDAPKHLHWGKYAQTGKLYTKTFVDYASHALWLDWDSLPMPGVEVRLSHLCSQVLEFHRAQRHYGLKLPGVTVEPGQGEAHQARCLRALALFGVEDA</sequence>
<evidence type="ECO:0000313" key="2">
    <source>
        <dbReference type="EMBL" id="OQX12415.1"/>
    </source>
</evidence>
<dbReference type="PANTHER" id="PTHR34351:SF1">
    <property type="entry name" value="SLR1927 PROTEIN"/>
    <property type="match status" value="1"/>
</dbReference>
<reference evidence="2 3" key="1">
    <citation type="submission" date="2017-01" db="EMBL/GenBank/DDBJ databases">
        <title>Novel large sulfur bacteria in the metagenomes of groundwater-fed chemosynthetic microbial mats in the Lake Huron basin.</title>
        <authorList>
            <person name="Sharrar A.M."/>
            <person name="Flood B.E."/>
            <person name="Bailey J.V."/>
            <person name="Jones D.S."/>
            <person name="Biddanda B."/>
            <person name="Ruberg S.A."/>
            <person name="Marcus D.N."/>
            <person name="Dick G.J."/>
        </authorList>
    </citation>
    <scope>NUCLEOTIDE SEQUENCE [LARGE SCALE GENOMIC DNA]</scope>
    <source>
        <strain evidence="2">A8</strain>
    </source>
</reference>
<keyword evidence="1" id="KW-1133">Transmembrane helix</keyword>
<proteinExistence type="predicted"/>
<dbReference type="PANTHER" id="PTHR34351">
    <property type="entry name" value="SLR1927 PROTEIN-RELATED"/>
    <property type="match status" value="1"/>
</dbReference>